<dbReference type="SUPFAM" id="SSF56349">
    <property type="entry name" value="DNA breaking-rejoining enzymes"/>
    <property type="match status" value="1"/>
</dbReference>
<gene>
    <name evidence="7" type="ORF">N1851_021882</name>
</gene>
<protein>
    <recommendedName>
        <fullName evidence="6">ZMYM2-like/QRICH1 C-terminal domain-containing protein</fullName>
    </recommendedName>
</protein>
<keyword evidence="3" id="KW-0832">Ubl conjugation</keyword>
<evidence type="ECO:0000256" key="4">
    <source>
        <dbReference type="ARBA" id="ARBA00023172"/>
    </source>
</evidence>
<evidence type="ECO:0000259" key="6">
    <source>
        <dbReference type="Pfam" id="PF12012"/>
    </source>
</evidence>
<dbReference type="InterPro" id="IPR021893">
    <property type="entry name" value="ZMYM2-like_C"/>
</dbReference>
<organism evidence="7 8">
    <name type="scientific">Merluccius polli</name>
    <name type="common">Benguela hake</name>
    <name type="synonym">Merluccius cadenati</name>
    <dbReference type="NCBI Taxonomy" id="89951"/>
    <lineage>
        <taxon>Eukaryota</taxon>
        <taxon>Metazoa</taxon>
        <taxon>Chordata</taxon>
        <taxon>Craniata</taxon>
        <taxon>Vertebrata</taxon>
        <taxon>Euteleostomi</taxon>
        <taxon>Actinopterygii</taxon>
        <taxon>Neopterygii</taxon>
        <taxon>Teleostei</taxon>
        <taxon>Neoteleostei</taxon>
        <taxon>Acanthomorphata</taxon>
        <taxon>Zeiogadaria</taxon>
        <taxon>Gadariae</taxon>
        <taxon>Gadiformes</taxon>
        <taxon>Gadoidei</taxon>
        <taxon>Merlucciidae</taxon>
        <taxon>Merluccius</taxon>
    </lineage>
</organism>
<evidence type="ECO:0000256" key="5">
    <source>
        <dbReference type="SAM" id="MobiDB-lite"/>
    </source>
</evidence>
<evidence type="ECO:0000313" key="8">
    <source>
        <dbReference type="Proteomes" id="UP001174136"/>
    </source>
</evidence>
<name>A0AA47NWD2_MERPO</name>
<keyword evidence="2" id="KW-0597">Phosphoprotein</keyword>
<comment type="caution">
    <text evidence="7">The sequence shown here is derived from an EMBL/GenBank/DDBJ whole genome shotgun (WGS) entry which is preliminary data.</text>
</comment>
<dbReference type="InterPro" id="IPR052787">
    <property type="entry name" value="MAVS"/>
</dbReference>
<dbReference type="Gene3D" id="1.10.443.10">
    <property type="entry name" value="Intergrase catalytic core"/>
    <property type="match status" value="1"/>
</dbReference>
<feature type="region of interest" description="Disordered" evidence="5">
    <location>
        <begin position="28"/>
        <end position="52"/>
    </location>
</feature>
<keyword evidence="8" id="KW-1185">Reference proteome</keyword>
<accession>A0AA47NWD2</accession>
<sequence>MSDFIISFNLFGEFDNFEDWDAAEEKERREYEKKKEKRHKEVTPEELDELEDDKDELNTKKTTKWAVKILRDFLADKNMDINFKSYTAATLNDVLRLFYASVQSTKEGREYSVASLRSLRAGINRHLSDVNIINDPVFKTSNAVFKAILKRYIKSGKDTSVHHPRITESDLQIIRCSSALSPDTPVGLVRKVWFDIQLCFARRGREGSRELTMTSFVIQRDEHGVEYVSLAYNPQTKNHKDPNEPHKENLRGFMFARPGDPLCPVKSFKKYISKCPPDAKSLYLHPKRSITVASDVWYSREPMGVHYLGNMLKTISEEVGLSRVYTNHSLRSTAVGRLSDAGLETRQIMSVTGHRCERSLQAYWAPSVQDRREWSNILSSPNVPSSGRGEPQTLNLRPSNATMMDMPISLSNCTINGNVAFNLK</sequence>
<evidence type="ECO:0000256" key="3">
    <source>
        <dbReference type="ARBA" id="ARBA00022843"/>
    </source>
</evidence>
<dbReference type="GO" id="GO:0006310">
    <property type="term" value="P:DNA recombination"/>
    <property type="evidence" value="ECO:0007669"/>
    <property type="project" value="UniProtKB-KW"/>
</dbReference>
<dbReference type="EMBL" id="JAOPHQ010003983">
    <property type="protein sequence ID" value="KAK0141141.1"/>
    <property type="molecule type" value="Genomic_DNA"/>
</dbReference>
<proteinExistence type="predicted"/>
<feature type="domain" description="ZMYM2-like/QRICH1 C-terminal" evidence="6">
    <location>
        <begin position="177"/>
        <end position="315"/>
    </location>
</feature>
<keyword evidence="1" id="KW-1017">Isopeptide bond</keyword>
<evidence type="ECO:0000256" key="2">
    <source>
        <dbReference type="ARBA" id="ARBA00022553"/>
    </source>
</evidence>
<dbReference type="InterPro" id="IPR013762">
    <property type="entry name" value="Integrase-like_cat_sf"/>
</dbReference>
<dbReference type="PANTHER" id="PTHR21446">
    <property type="entry name" value="DUF3504 DOMAIN-CONTAINING PROTEIN"/>
    <property type="match status" value="1"/>
</dbReference>
<evidence type="ECO:0000256" key="1">
    <source>
        <dbReference type="ARBA" id="ARBA00022499"/>
    </source>
</evidence>
<dbReference type="Proteomes" id="UP001174136">
    <property type="component" value="Unassembled WGS sequence"/>
</dbReference>
<dbReference type="GO" id="GO:0003677">
    <property type="term" value="F:DNA binding"/>
    <property type="evidence" value="ECO:0007669"/>
    <property type="project" value="InterPro"/>
</dbReference>
<dbReference type="PANTHER" id="PTHR21446:SF12">
    <property type="entry name" value="POTASSIUM CHANNEL TETRAMERIZATION DOMAIN CONTAINING 1"/>
    <property type="match status" value="1"/>
</dbReference>
<evidence type="ECO:0000313" key="7">
    <source>
        <dbReference type="EMBL" id="KAK0141141.1"/>
    </source>
</evidence>
<reference evidence="7" key="1">
    <citation type="journal article" date="2023" name="Front. Mar. Sci.">
        <title>A new Merluccius polli reference genome to investigate the effects of global change in West African waters.</title>
        <authorList>
            <person name="Mateo J.L."/>
            <person name="Blanco-Fernandez C."/>
            <person name="Garcia-Vazquez E."/>
            <person name="Machado-Schiaffino G."/>
        </authorList>
    </citation>
    <scope>NUCLEOTIDE SEQUENCE</scope>
    <source>
        <strain evidence="7">C29</strain>
        <tissue evidence="7">Fin</tissue>
    </source>
</reference>
<feature type="compositionally biased region" description="Basic and acidic residues" evidence="5">
    <location>
        <begin position="28"/>
        <end position="43"/>
    </location>
</feature>
<keyword evidence="4" id="KW-0233">DNA recombination</keyword>
<dbReference type="Pfam" id="PF12012">
    <property type="entry name" value="DUF3504"/>
    <property type="match status" value="1"/>
</dbReference>
<dbReference type="InterPro" id="IPR011010">
    <property type="entry name" value="DNA_brk_join_enz"/>
</dbReference>
<dbReference type="GO" id="GO:0015074">
    <property type="term" value="P:DNA integration"/>
    <property type="evidence" value="ECO:0007669"/>
    <property type="project" value="InterPro"/>
</dbReference>
<dbReference type="AlphaFoldDB" id="A0AA47NWD2"/>